<organism evidence="2 3">
    <name type="scientific">Solea senegalensis</name>
    <name type="common">Senegalese sole</name>
    <dbReference type="NCBI Taxonomy" id="28829"/>
    <lineage>
        <taxon>Eukaryota</taxon>
        <taxon>Metazoa</taxon>
        <taxon>Chordata</taxon>
        <taxon>Craniata</taxon>
        <taxon>Vertebrata</taxon>
        <taxon>Euteleostomi</taxon>
        <taxon>Actinopterygii</taxon>
        <taxon>Neopterygii</taxon>
        <taxon>Teleostei</taxon>
        <taxon>Neoteleostei</taxon>
        <taxon>Acanthomorphata</taxon>
        <taxon>Carangaria</taxon>
        <taxon>Pleuronectiformes</taxon>
        <taxon>Pleuronectoidei</taxon>
        <taxon>Soleidae</taxon>
        <taxon>Solea</taxon>
    </lineage>
</organism>
<comment type="caution">
    <text evidence="2">The sequence shown here is derived from an EMBL/GenBank/DDBJ whole genome shotgun (WGS) entry which is preliminary data.</text>
</comment>
<gene>
    <name evidence="2" type="ORF">JOB18_007883</name>
</gene>
<reference evidence="2 3" key="1">
    <citation type="journal article" date="2021" name="Sci. Rep.">
        <title>Chromosome anchoring in Senegalese sole (Solea senegalensis) reveals sex-associated markers and genome rearrangements in flatfish.</title>
        <authorList>
            <person name="Guerrero-Cozar I."/>
            <person name="Gomez-Garrido J."/>
            <person name="Berbel C."/>
            <person name="Martinez-Blanch J.F."/>
            <person name="Alioto T."/>
            <person name="Claros M.G."/>
            <person name="Gagnaire P.A."/>
            <person name="Manchado M."/>
        </authorList>
    </citation>
    <scope>NUCLEOTIDE SEQUENCE [LARGE SCALE GENOMIC DNA]</scope>
    <source>
        <strain evidence="2">Sse05_10M</strain>
    </source>
</reference>
<protein>
    <submittedName>
        <fullName evidence="2">Uncharacterized protein</fullName>
    </submittedName>
</protein>
<proteinExistence type="predicted"/>
<dbReference type="AlphaFoldDB" id="A0AAV6PFH9"/>
<dbReference type="EMBL" id="JAGKHQ010001193">
    <property type="protein sequence ID" value="KAG7460332.1"/>
    <property type="molecule type" value="Genomic_DNA"/>
</dbReference>
<evidence type="ECO:0000313" key="2">
    <source>
        <dbReference type="EMBL" id="KAG7460332.1"/>
    </source>
</evidence>
<feature type="region of interest" description="Disordered" evidence="1">
    <location>
        <begin position="94"/>
        <end position="116"/>
    </location>
</feature>
<evidence type="ECO:0000256" key="1">
    <source>
        <dbReference type="SAM" id="MobiDB-lite"/>
    </source>
</evidence>
<name>A0AAV6PFH9_SOLSE</name>
<accession>A0AAV6PFH9</accession>
<evidence type="ECO:0000313" key="3">
    <source>
        <dbReference type="Proteomes" id="UP000693946"/>
    </source>
</evidence>
<feature type="compositionally biased region" description="Basic and acidic residues" evidence="1">
    <location>
        <begin position="94"/>
        <end position="105"/>
    </location>
</feature>
<keyword evidence="3" id="KW-1185">Reference proteome</keyword>
<sequence length="166" mass="18353">MRSVETTRCIFQSEVPTLRPKLNAARHAASDFTAPLCLKVKPTQLSKLQSHLEAHRKGGILFKADLKTLQGGGEQNPLKKTSTTGLLKLRLVREARSPEERDSDGANHGGETESGTQIIKREIFHLGSACVYLRPEKRQSVPHVLSAMGSLKRTQRPMSLLMTSDI</sequence>
<dbReference type="Proteomes" id="UP000693946">
    <property type="component" value="Unassembled WGS sequence"/>
</dbReference>